<accession>A0A381RDK2</accession>
<evidence type="ECO:0000256" key="1">
    <source>
        <dbReference type="SAM" id="MobiDB-lite"/>
    </source>
</evidence>
<reference evidence="3" key="1">
    <citation type="submission" date="2018-05" db="EMBL/GenBank/DDBJ databases">
        <authorList>
            <person name="Lanie J.A."/>
            <person name="Ng W.-L."/>
            <person name="Kazmierczak K.M."/>
            <person name="Andrzejewski T.M."/>
            <person name="Davidsen T.M."/>
            <person name="Wayne K.J."/>
            <person name="Tettelin H."/>
            <person name="Glass J.I."/>
            <person name="Rusch D."/>
            <person name="Podicherti R."/>
            <person name="Tsui H.-C.T."/>
            <person name="Winkler M.E."/>
        </authorList>
    </citation>
    <scope>NUCLEOTIDE SEQUENCE</scope>
</reference>
<sequence>MDEPEHHCCHGEGSTEVESGGKGKVDVPPSVPAWVCPMCPSVRELGPGACPMCGMALESEEVAGVAICYTCPMHADVQKEKPGSCPICGMALEPMTVVLEADNPELDNMRRRFYVSLVFTVP</sequence>
<feature type="region of interest" description="Disordered" evidence="1">
    <location>
        <begin position="1"/>
        <end position="24"/>
    </location>
</feature>
<evidence type="ECO:0000259" key="2">
    <source>
        <dbReference type="Pfam" id="PF19335"/>
    </source>
</evidence>
<feature type="non-terminal residue" evidence="3">
    <location>
        <position position="122"/>
    </location>
</feature>
<dbReference type="GO" id="GO:0046872">
    <property type="term" value="F:metal ion binding"/>
    <property type="evidence" value="ECO:0007669"/>
    <property type="project" value="InterPro"/>
</dbReference>
<dbReference type="Pfam" id="PF19335">
    <property type="entry name" value="HMBD"/>
    <property type="match status" value="2"/>
</dbReference>
<proteinExistence type="predicted"/>
<evidence type="ECO:0000313" key="3">
    <source>
        <dbReference type="EMBL" id="SUZ89028.1"/>
    </source>
</evidence>
<feature type="compositionally biased region" description="Basic and acidic residues" evidence="1">
    <location>
        <begin position="1"/>
        <end position="10"/>
    </location>
</feature>
<feature type="domain" description="Heavy metal binding" evidence="2">
    <location>
        <begin position="34"/>
        <end position="58"/>
    </location>
</feature>
<dbReference type="InterPro" id="IPR045800">
    <property type="entry name" value="HMBD"/>
</dbReference>
<dbReference type="EMBL" id="UINC01001799">
    <property type="protein sequence ID" value="SUZ89028.1"/>
    <property type="molecule type" value="Genomic_DNA"/>
</dbReference>
<dbReference type="AlphaFoldDB" id="A0A381RDK2"/>
<feature type="domain" description="Heavy metal binding" evidence="2">
    <location>
        <begin position="69"/>
        <end position="94"/>
    </location>
</feature>
<organism evidence="3">
    <name type="scientific">marine metagenome</name>
    <dbReference type="NCBI Taxonomy" id="408172"/>
    <lineage>
        <taxon>unclassified sequences</taxon>
        <taxon>metagenomes</taxon>
        <taxon>ecological metagenomes</taxon>
    </lineage>
</organism>
<name>A0A381RDK2_9ZZZZ</name>
<protein>
    <recommendedName>
        <fullName evidence="2">Heavy metal binding domain-containing protein</fullName>
    </recommendedName>
</protein>
<gene>
    <name evidence="3" type="ORF">METZ01_LOCUS41882</name>
</gene>